<reference evidence="2 3" key="1">
    <citation type="submission" date="2019-09" db="EMBL/GenBank/DDBJ databases">
        <authorList>
            <person name="Ou C."/>
        </authorList>
    </citation>
    <scope>NUCLEOTIDE SEQUENCE [LARGE SCALE GENOMIC DNA]</scope>
    <source>
        <strain evidence="2">S2</strain>
        <tissue evidence="2">Leaf</tissue>
    </source>
</reference>
<reference evidence="2 3" key="3">
    <citation type="submission" date="2019-11" db="EMBL/GenBank/DDBJ databases">
        <title>A de novo genome assembly of a pear dwarfing rootstock.</title>
        <authorList>
            <person name="Wang F."/>
            <person name="Wang J."/>
            <person name="Li S."/>
            <person name="Zhang Y."/>
            <person name="Fang M."/>
            <person name="Ma L."/>
            <person name="Zhao Y."/>
            <person name="Jiang S."/>
        </authorList>
    </citation>
    <scope>NUCLEOTIDE SEQUENCE [LARGE SCALE GENOMIC DNA]</scope>
    <source>
        <strain evidence="2">S2</strain>
        <tissue evidence="2">Leaf</tissue>
    </source>
</reference>
<dbReference type="AlphaFoldDB" id="A0A5N5HTF1"/>
<protein>
    <submittedName>
        <fullName evidence="2">Uncharacterized protein</fullName>
    </submittedName>
</protein>
<keyword evidence="3" id="KW-1185">Reference proteome</keyword>
<reference evidence="3" key="2">
    <citation type="submission" date="2019-10" db="EMBL/GenBank/DDBJ databases">
        <title>A de novo genome assembly of a pear dwarfing rootstock.</title>
        <authorList>
            <person name="Wang F."/>
            <person name="Wang J."/>
            <person name="Li S."/>
            <person name="Zhang Y."/>
            <person name="Fang M."/>
            <person name="Ma L."/>
            <person name="Zhao Y."/>
            <person name="Jiang S."/>
        </authorList>
    </citation>
    <scope>NUCLEOTIDE SEQUENCE [LARGE SCALE GENOMIC DNA]</scope>
    <source>
        <strain evidence="1">S2</strain>
        <tissue evidence="1">Leaf</tissue>
    </source>
</reference>
<evidence type="ECO:0000313" key="3">
    <source>
        <dbReference type="Proteomes" id="UP000327157"/>
    </source>
</evidence>
<accession>A0A5N5HTF1</accession>
<dbReference type="Proteomes" id="UP000327157">
    <property type="component" value="Chromosome 12"/>
</dbReference>
<name>A0A5N5HTF1_9ROSA</name>
<gene>
    <name evidence="1" type="ORF">D8674_008656</name>
    <name evidence="2" type="ORF">D8674_008664</name>
</gene>
<dbReference type="EMBL" id="SMOL01000143">
    <property type="protein sequence ID" value="KAB2631137.1"/>
    <property type="molecule type" value="Genomic_DNA"/>
</dbReference>
<evidence type="ECO:0000313" key="2">
    <source>
        <dbReference type="EMBL" id="KAB2631145.1"/>
    </source>
</evidence>
<dbReference type="EMBL" id="SMOL01000143">
    <property type="protein sequence ID" value="KAB2631145.1"/>
    <property type="molecule type" value="Genomic_DNA"/>
</dbReference>
<sequence length="64" mass="7546">MRVCRVWKSSILGTVQKYATLHYILVDETPLRWTLDIDYEVVDSKIEADGCDEIMNFRIIRIRG</sequence>
<comment type="caution">
    <text evidence="2">The sequence shown here is derived from an EMBL/GenBank/DDBJ whole genome shotgun (WGS) entry which is preliminary data.</text>
</comment>
<evidence type="ECO:0000313" key="1">
    <source>
        <dbReference type="EMBL" id="KAB2631137.1"/>
    </source>
</evidence>
<organism evidence="2 3">
    <name type="scientific">Pyrus ussuriensis x Pyrus communis</name>
    <dbReference type="NCBI Taxonomy" id="2448454"/>
    <lineage>
        <taxon>Eukaryota</taxon>
        <taxon>Viridiplantae</taxon>
        <taxon>Streptophyta</taxon>
        <taxon>Embryophyta</taxon>
        <taxon>Tracheophyta</taxon>
        <taxon>Spermatophyta</taxon>
        <taxon>Magnoliopsida</taxon>
        <taxon>eudicotyledons</taxon>
        <taxon>Gunneridae</taxon>
        <taxon>Pentapetalae</taxon>
        <taxon>rosids</taxon>
        <taxon>fabids</taxon>
        <taxon>Rosales</taxon>
        <taxon>Rosaceae</taxon>
        <taxon>Amygdaloideae</taxon>
        <taxon>Maleae</taxon>
        <taxon>Pyrus</taxon>
    </lineage>
</organism>
<proteinExistence type="predicted"/>